<comment type="caution">
    <text evidence="1">The sequence shown here is derived from an EMBL/GenBank/DDBJ whole genome shotgun (WGS) entry which is preliminary data.</text>
</comment>
<evidence type="ECO:0000313" key="1">
    <source>
        <dbReference type="EMBL" id="MCV9930661.1"/>
    </source>
</evidence>
<dbReference type="InterPro" id="IPR046560">
    <property type="entry name" value="DUF6714"/>
</dbReference>
<gene>
    <name evidence="1" type="ORF">OIU80_00065</name>
</gene>
<name>A0A9X2ZFY2_9FLAO</name>
<accession>A0A9X2ZFY2</accession>
<dbReference type="Pfam" id="PF20461">
    <property type="entry name" value="DUF6714"/>
    <property type="match status" value="1"/>
</dbReference>
<protein>
    <submittedName>
        <fullName evidence="1">Uncharacterized protein</fullName>
    </submittedName>
</protein>
<dbReference type="AlphaFoldDB" id="A0A9X2ZFY2"/>
<keyword evidence="2" id="KW-1185">Reference proteome</keyword>
<dbReference type="RefSeq" id="WP_264285071.1">
    <property type="nucleotide sequence ID" value="NZ_JAOZEV010000001.1"/>
</dbReference>
<organism evidence="1 2">
    <name type="scientific">Flavobacterium frigoritolerans</name>
    <dbReference type="NCBI Taxonomy" id="2987686"/>
    <lineage>
        <taxon>Bacteria</taxon>
        <taxon>Pseudomonadati</taxon>
        <taxon>Bacteroidota</taxon>
        <taxon>Flavobacteriia</taxon>
        <taxon>Flavobacteriales</taxon>
        <taxon>Flavobacteriaceae</taxon>
        <taxon>Flavobacterium</taxon>
    </lineage>
</organism>
<sequence length="196" mass="23516">MEKNNLIEKIKIAFEREKYPGDNNIVYNNSKDHFECNDLKNQFIGKKWNEITNDLLFENKDALPFFSKEGFKYYLPSFMIFILNDYYESDTLSDNLISLLTLPQEIDLVVMAKDINKFELDKKVPEFDFESFLYQQLETVDERVKSFITQVKLLNNEQSKLVLQFLEYVQTNFSNEYINNPIKPKTAINRYWFQFE</sequence>
<dbReference type="Proteomes" id="UP001151133">
    <property type="component" value="Unassembled WGS sequence"/>
</dbReference>
<reference evidence="1" key="1">
    <citation type="submission" date="2022-10" db="EMBL/GenBank/DDBJ databases">
        <title>Two novel species of Flavobacterium.</title>
        <authorList>
            <person name="Liu Q."/>
            <person name="Xin Y.-H."/>
        </authorList>
    </citation>
    <scope>NUCLEOTIDE SEQUENCE</scope>
    <source>
        <strain evidence="1">LS1R47</strain>
    </source>
</reference>
<dbReference type="EMBL" id="JAOZEV010000001">
    <property type="protein sequence ID" value="MCV9930661.1"/>
    <property type="molecule type" value="Genomic_DNA"/>
</dbReference>
<evidence type="ECO:0000313" key="2">
    <source>
        <dbReference type="Proteomes" id="UP001151133"/>
    </source>
</evidence>
<proteinExistence type="predicted"/>